<keyword evidence="1" id="KW-0175">Coiled coil</keyword>
<feature type="compositionally biased region" description="Basic and acidic residues" evidence="2">
    <location>
        <begin position="44"/>
        <end position="63"/>
    </location>
</feature>
<sequence length="233" mass="27100">MAPRERSPSPPLRRGLRRQSRIQKPGRPSLIVKLKVRTSSSEPVTEKQRQHPENQNDQERSETLTRPVAEPAIPVSRPGEEDIAESLITDRVPKESHEPAQNQVQKRELDKNQELAEAIEKFRDAGEEVVNVQMKKRMEGWNQAHNEMLQLSNERLEYCARLREWNEELRVRVSEREKRIGELEGEKEQWTEVEKGLREELEQKDNAIVKWKAKWNGVKAFVITGGSEDENGE</sequence>
<accession>A0A6A5WU09</accession>
<gene>
    <name evidence="3" type="ORF">P154DRAFT_571509</name>
</gene>
<dbReference type="AlphaFoldDB" id="A0A6A5WU09"/>
<protein>
    <submittedName>
        <fullName evidence="3">Uncharacterized protein</fullName>
    </submittedName>
</protein>
<dbReference type="Proteomes" id="UP000799779">
    <property type="component" value="Unassembled WGS sequence"/>
</dbReference>
<organism evidence="3 4">
    <name type="scientific">Amniculicola lignicola CBS 123094</name>
    <dbReference type="NCBI Taxonomy" id="1392246"/>
    <lineage>
        <taxon>Eukaryota</taxon>
        <taxon>Fungi</taxon>
        <taxon>Dikarya</taxon>
        <taxon>Ascomycota</taxon>
        <taxon>Pezizomycotina</taxon>
        <taxon>Dothideomycetes</taxon>
        <taxon>Pleosporomycetidae</taxon>
        <taxon>Pleosporales</taxon>
        <taxon>Amniculicolaceae</taxon>
        <taxon>Amniculicola</taxon>
    </lineage>
</organism>
<feature type="region of interest" description="Disordered" evidence="2">
    <location>
        <begin position="1"/>
        <end position="112"/>
    </location>
</feature>
<proteinExistence type="predicted"/>
<evidence type="ECO:0000313" key="4">
    <source>
        <dbReference type="Proteomes" id="UP000799779"/>
    </source>
</evidence>
<evidence type="ECO:0000256" key="1">
    <source>
        <dbReference type="SAM" id="Coils"/>
    </source>
</evidence>
<reference evidence="3" key="1">
    <citation type="journal article" date="2020" name="Stud. Mycol.">
        <title>101 Dothideomycetes genomes: a test case for predicting lifestyles and emergence of pathogens.</title>
        <authorList>
            <person name="Haridas S."/>
            <person name="Albert R."/>
            <person name="Binder M."/>
            <person name="Bloem J."/>
            <person name="Labutti K."/>
            <person name="Salamov A."/>
            <person name="Andreopoulos B."/>
            <person name="Baker S."/>
            <person name="Barry K."/>
            <person name="Bills G."/>
            <person name="Bluhm B."/>
            <person name="Cannon C."/>
            <person name="Castanera R."/>
            <person name="Culley D."/>
            <person name="Daum C."/>
            <person name="Ezra D."/>
            <person name="Gonzalez J."/>
            <person name="Henrissat B."/>
            <person name="Kuo A."/>
            <person name="Liang C."/>
            <person name="Lipzen A."/>
            <person name="Lutzoni F."/>
            <person name="Magnuson J."/>
            <person name="Mondo S."/>
            <person name="Nolan M."/>
            <person name="Ohm R."/>
            <person name="Pangilinan J."/>
            <person name="Park H.-J."/>
            <person name="Ramirez L."/>
            <person name="Alfaro M."/>
            <person name="Sun H."/>
            <person name="Tritt A."/>
            <person name="Yoshinaga Y."/>
            <person name="Zwiers L.-H."/>
            <person name="Turgeon B."/>
            <person name="Goodwin S."/>
            <person name="Spatafora J."/>
            <person name="Crous P."/>
            <person name="Grigoriev I."/>
        </authorList>
    </citation>
    <scope>NUCLEOTIDE SEQUENCE</scope>
    <source>
        <strain evidence="3">CBS 123094</strain>
    </source>
</reference>
<feature type="coiled-coil region" evidence="1">
    <location>
        <begin position="166"/>
        <end position="214"/>
    </location>
</feature>
<dbReference type="EMBL" id="ML977564">
    <property type="protein sequence ID" value="KAF2005303.1"/>
    <property type="molecule type" value="Genomic_DNA"/>
</dbReference>
<evidence type="ECO:0000256" key="2">
    <source>
        <dbReference type="SAM" id="MobiDB-lite"/>
    </source>
</evidence>
<evidence type="ECO:0000313" key="3">
    <source>
        <dbReference type="EMBL" id="KAF2005303.1"/>
    </source>
</evidence>
<keyword evidence="4" id="KW-1185">Reference proteome</keyword>
<name>A0A6A5WU09_9PLEO</name>